<accession>A0AAI9TDR6</accession>
<organism evidence="1 2">
    <name type="scientific">Penicillium thymicola</name>
    <dbReference type="NCBI Taxonomy" id="293382"/>
    <lineage>
        <taxon>Eukaryota</taxon>
        <taxon>Fungi</taxon>
        <taxon>Dikarya</taxon>
        <taxon>Ascomycota</taxon>
        <taxon>Pezizomycotina</taxon>
        <taxon>Eurotiomycetes</taxon>
        <taxon>Eurotiomycetidae</taxon>
        <taxon>Eurotiales</taxon>
        <taxon>Aspergillaceae</taxon>
        <taxon>Penicillium</taxon>
    </lineage>
</organism>
<name>A0AAI9TDR6_PENTH</name>
<keyword evidence="2" id="KW-1185">Reference proteome</keyword>
<comment type="caution">
    <text evidence="1">The sequence shown here is derived from an EMBL/GenBank/DDBJ whole genome shotgun (WGS) entry which is preliminary data.</text>
</comment>
<proteinExistence type="predicted"/>
<protein>
    <submittedName>
        <fullName evidence="1">Uncharacterized protein</fullName>
    </submittedName>
</protein>
<dbReference type="AlphaFoldDB" id="A0AAI9TDR6"/>
<sequence>MDNGRYYKGRRPSYHIHTFRQSHRFHCPLTVYHYLSSSILTVQIAIHPHRFPEVFIFSAGKYSGILTHQYY</sequence>
<reference evidence="1" key="2">
    <citation type="journal article" date="2016" name="Fungal Biol.">
        <title>Ochratoxin A production by Penicillium thymicola.</title>
        <authorList>
            <person name="Nguyen H.D.T."/>
            <person name="McMullin D.R."/>
            <person name="Ponomareva E."/>
            <person name="Riley R."/>
            <person name="Pomraning K.R."/>
            <person name="Baker S.E."/>
            <person name="Seifert K.A."/>
        </authorList>
    </citation>
    <scope>NUCLEOTIDE SEQUENCE</scope>
    <source>
        <strain evidence="1">DAOM 180753</strain>
    </source>
</reference>
<evidence type="ECO:0000313" key="1">
    <source>
        <dbReference type="EMBL" id="KAJ9485222.1"/>
    </source>
</evidence>
<dbReference type="Proteomes" id="UP001227192">
    <property type="component" value="Unassembled WGS sequence"/>
</dbReference>
<gene>
    <name evidence="1" type="ORF">VN97_g8139</name>
</gene>
<evidence type="ECO:0000313" key="2">
    <source>
        <dbReference type="Proteomes" id="UP001227192"/>
    </source>
</evidence>
<dbReference type="EMBL" id="LACB01000279">
    <property type="protein sequence ID" value="KAJ9485222.1"/>
    <property type="molecule type" value="Genomic_DNA"/>
</dbReference>
<reference evidence="1" key="1">
    <citation type="submission" date="2015-06" db="EMBL/GenBank/DDBJ databases">
        <authorList>
            <person name="Nguyen H."/>
        </authorList>
    </citation>
    <scope>NUCLEOTIDE SEQUENCE</scope>
    <source>
        <strain evidence="1">DAOM 180753</strain>
    </source>
</reference>